<gene>
    <name evidence="7" type="ORF">ACFQ2J_01590</name>
</gene>
<dbReference type="PANTHER" id="PTHR30474:SF1">
    <property type="entry name" value="PEPTIDOGLYCAN GLYCOSYLTRANSFERASE MRDB"/>
    <property type="match status" value="1"/>
</dbReference>
<accession>A0ABW3KYL6</accession>
<evidence type="ECO:0000256" key="4">
    <source>
        <dbReference type="ARBA" id="ARBA00022989"/>
    </source>
</evidence>
<evidence type="ECO:0000256" key="2">
    <source>
        <dbReference type="ARBA" id="ARBA00022692"/>
    </source>
</evidence>
<feature type="transmembrane region" description="Helical" evidence="6">
    <location>
        <begin position="327"/>
        <end position="349"/>
    </location>
</feature>
<keyword evidence="2 6" id="KW-0812">Transmembrane</keyword>
<sequence>MNAKRTEPSLDYILILVIACLGIISFFTLYTLDPILPPHLDAMNFHFKQLVWYVIGSMVVVGVLLVDYDRLHSIVWIFYGFGVLMLVMLAMHFPPGIAKEINGAWGWFQIPGIGTLQPAEFMKVFLILALAHIIVRHQEKWKLQTIKTDLWLLAKIFVTAIVPMMLIAIQPDLGSFLVLSAITGAMILVAGVQWRILFTIFLSFLLVVGVLVFLFYINATAITSFLEESIFKHVDSRFYGWLQPEKYDQGAGMQLLNAMKSIGSGQLYGKGIGNMEVYIPERQTDMIFTAVAEQFGFFGSSIVVTLFFLMTYRMVHIAMDSNDPFGTYIIVGVIGMITFQVFQNIGMSIQLLPITGLPLPFISYGGSSTLAYMIALGIVLNIKSRTKTYMFE</sequence>
<keyword evidence="4 6" id="KW-1133">Transmembrane helix</keyword>
<evidence type="ECO:0000256" key="3">
    <source>
        <dbReference type="ARBA" id="ARBA00022960"/>
    </source>
</evidence>
<dbReference type="EMBL" id="JBHTKL010000001">
    <property type="protein sequence ID" value="MFD1017878.1"/>
    <property type="molecule type" value="Genomic_DNA"/>
</dbReference>
<feature type="transmembrane region" description="Helical" evidence="6">
    <location>
        <begin position="361"/>
        <end position="382"/>
    </location>
</feature>
<dbReference type="PANTHER" id="PTHR30474">
    <property type="entry name" value="CELL CYCLE PROTEIN"/>
    <property type="match status" value="1"/>
</dbReference>
<reference evidence="8" key="1">
    <citation type="journal article" date="2019" name="Int. J. Syst. Evol. Microbiol.">
        <title>The Global Catalogue of Microorganisms (GCM) 10K type strain sequencing project: providing services to taxonomists for standard genome sequencing and annotation.</title>
        <authorList>
            <consortium name="The Broad Institute Genomics Platform"/>
            <consortium name="The Broad Institute Genome Sequencing Center for Infectious Disease"/>
            <person name="Wu L."/>
            <person name="Ma J."/>
        </authorList>
    </citation>
    <scope>NUCLEOTIDE SEQUENCE [LARGE SCALE GENOMIC DNA]</scope>
    <source>
        <strain evidence="8">CCUG 56607</strain>
    </source>
</reference>
<keyword evidence="3" id="KW-0133">Cell shape</keyword>
<feature type="transmembrane region" description="Helical" evidence="6">
    <location>
        <begin position="75"/>
        <end position="93"/>
    </location>
</feature>
<evidence type="ECO:0000256" key="5">
    <source>
        <dbReference type="ARBA" id="ARBA00023136"/>
    </source>
</evidence>
<evidence type="ECO:0000313" key="7">
    <source>
        <dbReference type="EMBL" id="MFD1017878.1"/>
    </source>
</evidence>
<feature type="transmembrane region" description="Helical" evidence="6">
    <location>
        <begin position="197"/>
        <end position="217"/>
    </location>
</feature>
<feature type="transmembrane region" description="Helical" evidence="6">
    <location>
        <begin position="175"/>
        <end position="192"/>
    </location>
</feature>
<evidence type="ECO:0000313" key="8">
    <source>
        <dbReference type="Proteomes" id="UP001596990"/>
    </source>
</evidence>
<keyword evidence="8" id="KW-1185">Reference proteome</keyword>
<feature type="transmembrane region" description="Helical" evidence="6">
    <location>
        <begin position="50"/>
        <end position="68"/>
    </location>
</feature>
<dbReference type="Pfam" id="PF01098">
    <property type="entry name" value="FTSW_RODA_SPOVE"/>
    <property type="match status" value="1"/>
</dbReference>
<name>A0ABW3KYL6_9BACI</name>
<dbReference type="Proteomes" id="UP001596990">
    <property type="component" value="Unassembled WGS sequence"/>
</dbReference>
<keyword evidence="5 6" id="KW-0472">Membrane</keyword>
<comment type="subcellular location">
    <subcellularLocation>
        <location evidence="1">Membrane</location>
        <topology evidence="1">Multi-pass membrane protein</topology>
    </subcellularLocation>
</comment>
<feature type="transmembrane region" description="Helical" evidence="6">
    <location>
        <begin position="150"/>
        <end position="169"/>
    </location>
</feature>
<evidence type="ECO:0000256" key="6">
    <source>
        <dbReference type="SAM" id="Phobius"/>
    </source>
</evidence>
<feature type="transmembrane region" description="Helical" evidence="6">
    <location>
        <begin position="295"/>
        <end position="315"/>
    </location>
</feature>
<dbReference type="RefSeq" id="WP_386055960.1">
    <property type="nucleotide sequence ID" value="NZ_JBHTKL010000001.1"/>
</dbReference>
<dbReference type="InterPro" id="IPR001182">
    <property type="entry name" value="FtsW/RodA"/>
</dbReference>
<comment type="caution">
    <text evidence="7">The sequence shown here is derived from an EMBL/GenBank/DDBJ whole genome shotgun (WGS) entry which is preliminary data.</text>
</comment>
<organism evidence="7 8">
    <name type="scientific">Thalassobacillus hwangdonensis</name>
    <dbReference type="NCBI Taxonomy" id="546108"/>
    <lineage>
        <taxon>Bacteria</taxon>
        <taxon>Bacillati</taxon>
        <taxon>Bacillota</taxon>
        <taxon>Bacilli</taxon>
        <taxon>Bacillales</taxon>
        <taxon>Bacillaceae</taxon>
        <taxon>Thalassobacillus</taxon>
    </lineage>
</organism>
<proteinExistence type="predicted"/>
<protein>
    <submittedName>
        <fullName evidence="7">FtsW/RodA/SpoVE family cell cycle protein</fullName>
    </submittedName>
</protein>
<evidence type="ECO:0000256" key="1">
    <source>
        <dbReference type="ARBA" id="ARBA00004141"/>
    </source>
</evidence>
<feature type="transmembrane region" description="Helical" evidence="6">
    <location>
        <begin position="12"/>
        <end position="30"/>
    </location>
</feature>